<dbReference type="PANTHER" id="PTHR15723:SF0">
    <property type="entry name" value="CARBOHYDRATE SULFOTRANSFERASE 15"/>
    <property type="match status" value="1"/>
</dbReference>
<feature type="domain" description="Sulfotransferase" evidence="2">
    <location>
        <begin position="323"/>
        <end position="467"/>
    </location>
</feature>
<organism evidence="3 4">
    <name type="scientific">Sinanodonta woodiana</name>
    <name type="common">Chinese pond mussel</name>
    <name type="synonym">Anodonta woodiana</name>
    <dbReference type="NCBI Taxonomy" id="1069815"/>
    <lineage>
        <taxon>Eukaryota</taxon>
        <taxon>Metazoa</taxon>
        <taxon>Spiralia</taxon>
        <taxon>Lophotrochozoa</taxon>
        <taxon>Mollusca</taxon>
        <taxon>Bivalvia</taxon>
        <taxon>Autobranchia</taxon>
        <taxon>Heteroconchia</taxon>
        <taxon>Palaeoheterodonta</taxon>
        <taxon>Unionida</taxon>
        <taxon>Unionoidea</taxon>
        <taxon>Unionidae</taxon>
        <taxon>Unioninae</taxon>
        <taxon>Sinanodonta</taxon>
    </lineage>
</organism>
<proteinExistence type="predicted"/>
<dbReference type="EMBL" id="JBJQND010000002">
    <property type="protein sequence ID" value="KAL3885343.1"/>
    <property type="molecule type" value="Genomic_DNA"/>
</dbReference>
<evidence type="ECO:0000313" key="4">
    <source>
        <dbReference type="Proteomes" id="UP001634394"/>
    </source>
</evidence>
<feature type="transmembrane region" description="Helical" evidence="1">
    <location>
        <begin position="12"/>
        <end position="33"/>
    </location>
</feature>
<dbReference type="InterPro" id="IPR052654">
    <property type="entry name" value="CS_Sulfotransferase"/>
</dbReference>
<accession>A0ABD3XK81</accession>
<dbReference type="InterPro" id="IPR000863">
    <property type="entry name" value="Sulfotransferase_dom"/>
</dbReference>
<evidence type="ECO:0000259" key="2">
    <source>
        <dbReference type="Pfam" id="PF00685"/>
    </source>
</evidence>
<sequence>MFQKYFKVQRDTVTFVIIILLEFAVLMHIDIYLKNKLQFRRQKGSDMNSNAMVHERGLAAFIRSSRNASESWNPDSSVPRSPDRVRSGIVKNIPQKSKISTVQIERLKKRKQINGNYASVHGSRYIVPKRELRNYDISYHNWNRTHRCLIPSSRKMMMPIEDLYCIKMPQVLPNFKNPCWFAESNSSQQPTLRCLPYFHVFGVCKSGTSDLFLRLLNHPQIVPNTGFLHKETWYWTWRRYGVSGIKHKPAEIVSFNDYLDVFNTTHIQSYSVSLEGGEIYFPLVTGHGDPMDFWDHTMWKYIPQNNYLADEPDVLAPDLIRHINPEVKLILILRNPLERLYSHYLHGNYGDTAITFHVDVVQSVQAMRSCTSQHNVRACVYNERFINSLKVPLSASMYVVHLKEWLRVFPRQQIFILRFEDYIQDLENSLRNLFDFLQLDDIPDEQMLKIVSLPRFYKTTKKNSAGYICRETEQVLRHFFHPYTRDLAALLNDSLYTWDDVNIGKACL</sequence>
<protein>
    <recommendedName>
        <fullName evidence="2">Sulfotransferase domain-containing protein</fullName>
    </recommendedName>
</protein>
<dbReference type="InterPro" id="IPR027417">
    <property type="entry name" value="P-loop_NTPase"/>
</dbReference>
<evidence type="ECO:0000313" key="3">
    <source>
        <dbReference type="EMBL" id="KAL3885343.1"/>
    </source>
</evidence>
<dbReference type="Gene3D" id="3.40.50.300">
    <property type="entry name" value="P-loop containing nucleotide triphosphate hydrolases"/>
    <property type="match status" value="1"/>
</dbReference>
<reference evidence="3 4" key="1">
    <citation type="submission" date="2024-11" db="EMBL/GenBank/DDBJ databases">
        <title>Chromosome-level genome assembly of the freshwater bivalve Anodonta woodiana.</title>
        <authorList>
            <person name="Chen X."/>
        </authorList>
    </citation>
    <scope>NUCLEOTIDE SEQUENCE [LARGE SCALE GENOMIC DNA]</scope>
    <source>
        <strain evidence="3">MN2024</strain>
        <tissue evidence="3">Gills</tissue>
    </source>
</reference>
<evidence type="ECO:0000256" key="1">
    <source>
        <dbReference type="SAM" id="Phobius"/>
    </source>
</evidence>
<dbReference type="SUPFAM" id="SSF52540">
    <property type="entry name" value="P-loop containing nucleoside triphosphate hydrolases"/>
    <property type="match status" value="1"/>
</dbReference>
<keyword evidence="1" id="KW-0472">Membrane</keyword>
<name>A0ABD3XK81_SINWO</name>
<keyword evidence="1" id="KW-0812">Transmembrane</keyword>
<dbReference type="PANTHER" id="PTHR15723">
    <property type="entry name" value="CARBOHYDRATE SULFOTRANSFERASE 15"/>
    <property type="match status" value="1"/>
</dbReference>
<dbReference type="Pfam" id="PF00685">
    <property type="entry name" value="Sulfotransfer_1"/>
    <property type="match status" value="1"/>
</dbReference>
<gene>
    <name evidence="3" type="ORF">ACJMK2_025414</name>
</gene>
<keyword evidence="4" id="KW-1185">Reference proteome</keyword>
<dbReference type="AlphaFoldDB" id="A0ABD3XK81"/>
<comment type="caution">
    <text evidence="3">The sequence shown here is derived from an EMBL/GenBank/DDBJ whole genome shotgun (WGS) entry which is preliminary data.</text>
</comment>
<keyword evidence="1" id="KW-1133">Transmembrane helix</keyword>
<dbReference type="Proteomes" id="UP001634394">
    <property type="component" value="Unassembled WGS sequence"/>
</dbReference>